<dbReference type="EMBL" id="JAHKSW010000010">
    <property type="protein sequence ID" value="KAG7327417.1"/>
    <property type="molecule type" value="Genomic_DNA"/>
</dbReference>
<proteinExistence type="predicted"/>
<dbReference type="Proteomes" id="UP000824219">
    <property type="component" value="Linkage Group LG10"/>
</dbReference>
<reference evidence="2 3" key="1">
    <citation type="submission" date="2021-06" db="EMBL/GenBank/DDBJ databases">
        <title>Chromosome-level genome assembly of the red-tail catfish (Hemibagrus wyckioides).</title>
        <authorList>
            <person name="Shao F."/>
        </authorList>
    </citation>
    <scope>NUCLEOTIDE SEQUENCE [LARGE SCALE GENOMIC DNA]</scope>
    <source>
        <strain evidence="2">EC202008001</strain>
        <tissue evidence="2">Blood</tissue>
    </source>
</reference>
<evidence type="ECO:0000313" key="2">
    <source>
        <dbReference type="EMBL" id="KAG7327417.1"/>
    </source>
</evidence>
<accession>A0A9D3NSD9</accession>
<feature type="compositionally biased region" description="Acidic residues" evidence="1">
    <location>
        <begin position="55"/>
        <end position="67"/>
    </location>
</feature>
<evidence type="ECO:0000313" key="3">
    <source>
        <dbReference type="Proteomes" id="UP000824219"/>
    </source>
</evidence>
<gene>
    <name evidence="2" type="ORF">KOW79_009023</name>
</gene>
<feature type="region of interest" description="Disordered" evidence="1">
    <location>
        <begin position="27"/>
        <end position="67"/>
    </location>
</feature>
<dbReference type="AlphaFoldDB" id="A0A9D3NSD9"/>
<feature type="compositionally biased region" description="Basic residues" evidence="1">
    <location>
        <begin position="31"/>
        <end position="44"/>
    </location>
</feature>
<keyword evidence="3" id="KW-1185">Reference proteome</keyword>
<name>A0A9D3NSD9_9TELE</name>
<evidence type="ECO:0000256" key="1">
    <source>
        <dbReference type="SAM" id="MobiDB-lite"/>
    </source>
</evidence>
<comment type="caution">
    <text evidence="2">The sequence shown here is derived from an EMBL/GenBank/DDBJ whole genome shotgun (WGS) entry which is preliminary data.</text>
</comment>
<sequence length="67" mass="7433">MKRDLQPSVCAVIQRPVPCSVVRTAGEGARRARLPRARGPRKSGKASNLDLGWREDEEEDEMDGQIS</sequence>
<protein>
    <submittedName>
        <fullName evidence="2">Uncharacterized protein</fullName>
    </submittedName>
</protein>
<organism evidence="2 3">
    <name type="scientific">Hemibagrus wyckioides</name>
    <dbReference type="NCBI Taxonomy" id="337641"/>
    <lineage>
        <taxon>Eukaryota</taxon>
        <taxon>Metazoa</taxon>
        <taxon>Chordata</taxon>
        <taxon>Craniata</taxon>
        <taxon>Vertebrata</taxon>
        <taxon>Euteleostomi</taxon>
        <taxon>Actinopterygii</taxon>
        <taxon>Neopterygii</taxon>
        <taxon>Teleostei</taxon>
        <taxon>Ostariophysi</taxon>
        <taxon>Siluriformes</taxon>
        <taxon>Bagridae</taxon>
        <taxon>Hemibagrus</taxon>
    </lineage>
</organism>